<protein>
    <submittedName>
        <fullName evidence="2">Carboxymuconolactone decarboxylase family protein</fullName>
    </submittedName>
</protein>
<reference evidence="3" key="1">
    <citation type="journal article" date="2019" name="Int. J. Syst. Evol. Microbiol.">
        <title>The Global Catalogue of Microorganisms (GCM) 10K type strain sequencing project: providing services to taxonomists for standard genome sequencing and annotation.</title>
        <authorList>
            <consortium name="The Broad Institute Genomics Platform"/>
            <consortium name="The Broad Institute Genome Sequencing Center for Infectious Disease"/>
            <person name="Wu L."/>
            <person name="Ma J."/>
        </authorList>
    </citation>
    <scope>NUCLEOTIDE SEQUENCE [LARGE SCALE GENOMIC DNA]</scope>
    <source>
        <strain evidence="3">CGMCC 4.7204</strain>
    </source>
</reference>
<dbReference type="NCBIfam" id="TIGR01926">
    <property type="entry name" value="peroxid_rel"/>
    <property type="match status" value="1"/>
</dbReference>
<feature type="domain" description="Carboxymuconolactone decarboxylase-like" evidence="1">
    <location>
        <begin position="41"/>
        <end position="120"/>
    </location>
</feature>
<dbReference type="PANTHER" id="PTHR35446">
    <property type="entry name" value="SI:CH211-175M2.5"/>
    <property type="match status" value="1"/>
</dbReference>
<dbReference type="InterPro" id="IPR003779">
    <property type="entry name" value="CMD-like"/>
</dbReference>
<dbReference type="Gene3D" id="1.20.1290.10">
    <property type="entry name" value="AhpD-like"/>
    <property type="match status" value="1"/>
</dbReference>
<dbReference type="PANTHER" id="PTHR35446:SF3">
    <property type="entry name" value="CMD DOMAIN-CONTAINING PROTEIN"/>
    <property type="match status" value="1"/>
</dbReference>
<dbReference type="InterPro" id="IPR010195">
    <property type="entry name" value="Uncharacterised_peroxidase-rel"/>
</dbReference>
<proteinExistence type="predicted"/>
<name>A0ABV8L4U6_9NOCA</name>
<dbReference type="SUPFAM" id="SSF69118">
    <property type="entry name" value="AhpD-like"/>
    <property type="match status" value="1"/>
</dbReference>
<gene>
    <name evidence="2" type="ORF">ACFOW8_11425</name>
</gene>
<evidence type="ECO:0000259" key="1">
    <source>
        <dbReference type="Pfam" id="PF02627"/>
    </source>
</evidence>
<sequence length="178" mass="18341">MSELQPITDAQATTDQAAALAAVQQAMGVVPNLTRVMAHSPALVRGYLALNGSLAAGALPAATRERIAVAVAQANRCSYCLSAHSYLAEHVAGVSADQVEAARKADSDDAKTAAILAFAVAVNEQRGHVDADALATVRAAGADNAEIAEIIGHVGLNVLTNYFNNVAHTEIDFPLVQA</sequence>
<evidence type="ECO:0000313" key="2">
    <source>
        <dbReference type="EMBL" id="MFC4125540.1"/>
    </source>
</evidence>
<evidence type="ECO:0000313" key="3">
    <source>
        <dbReference type="Proteomes" id="UP001595767"/>
    </source>
</evidence>
<dbReference type="RefSeq" id="WP_378549768.1">
    <property type="nucleotide sequence ID" value="NZ_JBHSBA010000005.1"/>
</dbReference>
<accession>A0ABV8L4U6</accession>
<dbReference type="NCBIfam" id="TIGR00778">
    <property type="entry name" value="ahpD_dom"/>
    <property type="match status" value="1"/>
</dbReference>
<dbReference type="Pfam" id="PF02627">
    <property type="entry name" value="CMD"/>
    <property type="match status" value="1"/>
</dbReference>
<organism evidence="2 3">
    <name type="scientific">Nocardia rhizosphaerae</name>
    <dbReference type="NCBI Taxonomy" id="1691571"/>
    <lineage>
        <taxon>Bacteria</taxon>
        <taxon>Bacillati</taxon>
        <taxon>Actinomycetota</taxon>
        <taxon>Actinomycetes</taxon>
        <taxon>Mycobacteriales</taxon>
        <taxon>Nocardiaceae</taxon>
        <taxon>Nocardia</taxon>
    </lineage>
</organism>
<dbReference type="EMBL" id="JBHSBA010000005">
    <property type="protein sequence ID" value="MFC4125540.1"/>
    <property type="molecule type" value="Genomic_DNA"/>
</dbReference>
<dbReference type="Proteomes" id="UP001595767">
    <property type="component" value="Unassembled WGS sequence"/>
</dbReference>
<comment type="caution">
    <text evidence="2">The sequence shown here is derived from an EMBL/GenBank/DDBJ whole genome shotgun (WGS) entry which is preliminary data.</text>
</comment>
<dbReference type="InterPro" id="IPR004675">
    <property type="entry name" value="AhpD_core"/>
</dbReference>
<keyword evidence="3" id="KW-1185">Reference proteome</keyword>
<dbReference type="InterPro" id="IPR029032">
    <property type="entry name" value="AhpD-like"/>
</dbReference>